<organism evidence="4">
    <name type="scientific">Percolomonas cosmopolitus</name>
    <dbReference type="NCBI Taxonomy" id="63605"/>
    <lineage>
        <taxon>Eukaryota</taxon>
        <taxon>Discoba</taxon>
        <taxon>Heterolobosea</taxon>
        <taxon>Tetramitia</taxon>
        <taxon>Eutetramitia</taxon>
        <taxon>Percolomonadidae</taxon>
        <taxon>Percolomonas</taxon>
    </lineage>
</organism>
<gene>
    <name evidence="4" type="ORF">PCOS0759_LOCUS7936</name>
</gene>
<dbReference type="EMBL" id="HBGD01009654">
    <property type="protein sequence ID" value="CAD9084682.1"/>
    <property type="molecule type" value="Transcribed_RNA"/>
</dbReference>
<keyword evidence="3" id="KW-0732">Signal</keyword>
<feature type="transmembrane region" description="Helical" evidence="2">
    <location>
        <begin position="470"/>
        <end position="487"/>
    </location>
</feature>
<dbReference type="AlphaFoldDB" id="A0A7S1KTM3"/>
<sequence>MLNLSLIFILLFLLTLQTGTLGNWNALSGVNAHQNNYNSQDSSPAQQITSSPLTTGAAHSFESASPDLFAAQDFLASTGSLLPPHSIEELNDISGKYHYYRFTVHVPGNEYVYVATNKTQLLFISAFSEFFTFKLLTREFWFGNLTLDNHNARMLVDEIKGPGNLDKTGEDGWAMNLHQTSEFNKALLLSVLNSTNIGSQGMSLCEEITRDWLTVGLNWGERQLISAKSYYCCTTVKCGYELQKVVLSLVHLIFFLFKFSFALLFLKFIVRKRKFFFMPKEHAVHVTNIYYNPPFWIATFFPKRKWAYDIRNWVFLNIVAVTGAVFALNILHTFVPVDWDESNRGSIIITPGEFFSNVKIGRISWPGLWSYGLIVLPLVFVVVSISMCVKLCSQKTSLKMLRKEKLCKKRDDDSEDENAPVTFKIALAVIFIFTSVLKLIFCAFLSMTMTVLVIFFLLRAYDLFEYNDAFVFLHGFVLWVIGTGYLYSAKTTKLISKISDHIFERIKGKSRNASNSAFLNEPLLDAADDSSSESGSQRPAEEHSNRDFSPISELFFILRFMIAYQAPSLIFESVWFGFTFFAAFLASSLVCRFIWSQLLLFILYPSQIQIGAYILTLLGTVGKFIIDLSNPHSKVRSMLLGSKPLVSLDYAQKWNNYIMTFDQDEIFFKHEVNETPRYFVPLTWEAFFRICDQVKVDYFIYKILGRAVFTIFVISIFFMGFVVFGEGATTEISDILKLAALSLLPLLPKVVQVLEGKNVVEDATHDIRFKSAVIGVEYSNAPSVLSGLQSKPAGKQGLSPTLMIVKPVPPPPPMKKSRTTASRPRSSTAPSNDEELRDIGDSLSPLEVNMIRQEILSKTKPEKRE</sequence>
<feature type="compositionally biased region" description="Low complexity" evidence="1">
    <location>
        <begin position="819"/>
        <end position="831"/>
    </location>
</feature>
<evidence type="ECO:0000256" key="2">
    <source>
        <dbReference type="SAM" id="Phobius"/>
    </source>
</evidence>
<name>A0A7S1KTM3_9EUKA</name>
<protein>
    <submittedName>
        <fullName evidence="4">Uncharacterized protein</fullName>
    </submittedName>
</protein>
<accession>A0A7S1KTM3</accession>
<feature type="transmembrane region" description="Helical" evidence="2">
    <location>
        <begin position="368"/>
        <end position="392"/>
    </location>
</feature>
<feature type="signal peptide" evidence="3">
    <location>
        <begin position="1"/>
        <end position="22"/>
    </location>
</feature>
<feature type="chain" id="PRO_5031018129" evidence="3">
    <location>
        <begin position="23"/>
        <end position="865"/>
    </location>
</feature>
<feature type="transmembrane region" description="Helical" evidence="2">
    <location>
        <begin position="245"/>
        <end position="270"/>
    </location>
</feature>
<feature type="transmembrane region" description="Helical" evidence="2">
    <location>
        <begin position="313"/>
        <end position="335"/>
    </location>
</feature>
<feature type="transmembrane region" description="Helical" evidence="2">
    <location>
        <begin position="703"/>
        <end position="724"/>
    </location>
</feature>
<evidence type="ECO:0000313" key="4">
    <source>
        <dbReference type="EMBL" id="CAD9084682.1"/>
    </source>
</evidence>
<keyword evidence="2" id="KW-0472">Membrane</keyword>
<evidence type="ECO:0000256" key="3">
    <source>
        <dbReference type="SAM" id="SignalP"/>
    </source>
</evidence>
<evidence type="ECO:0000256" key="1">
    <source>
        <dbReference type="SAM" id="MobiDB-lite"/>
    </source>
</evidence>
<keyword evidence="2" id="KW-0812">Transmembrane</keyword>
<feature type="region of interest" description="Disordered" evidence="1">
    <location>
        <begin position="789"/>
        <end position="845"/>
    </location>
</feature>
<feature type="transmembrane region" description="Helical" evidence="2">
    <location>
        <begin position="569"/>
        <end position="595"/>
    </location>
</feature>
<keyword evidence="2" id="KW-1133">Transmembrane helix</keyword>
<reference evidence="4" key="1">
    <citation type="submission" date="2021-01" db="EMBL/GenBank/DDBJ databases">
        <authorList>
            <person name="Corre E."/>
            <person name="Pelletier E."/>
            <person name="Niang G."/>
            <person name="Scheremetjew M."/>
            <person name="Finn R."/>
            <person name="Kale V."/>
            <person name="Holt S."/>
            <person name="Cochrane G."/>
            <person name="Meng A."/>
            <person name="Brown T."/>
            <person name="Cohen L."/>
        </authorList>
    </citation>
    <scope>NUCLEOTIDE SEQUENCE</scope>
    <source>
        <strain evidence="4">WS</strain>
    </source>
</reference>
<feature type="transmembrane region" description="Helical" evidence="2">
    <location>
        <begin position="607"/>
        <end position="626"/>
    </location>
</feature>
<feature type="transmembrane region" description="Helical" evidence="2">
    <location>
        <begin position="425"/>
        <end position="458"/>
    </location>
</feature>
<proteinExistence type="predicted"/>
<feature type="region of interest" description="Disordered" evidence="1">
    <location>
        <begin position="526"/>
        <end position="545"/>
    </location>
</feature>